<dbReference type="Gene3D" id="2.60.40.420">
    <property type="entry name" value="Cupredoxins - blue copper proteins"/>
    <property type="match status" value="1"/>
</dbReference>
<dbReference type="GO" id="GO:0016020">
    <property type="term" value="C:membrane"/>
    <property type="evidence" value="ECO:0007669"/>
    <property type="project" value="InterPro"/>
</dbReference>
<reference evidence="5" key="2">
    <citation type="submission" date="2023-11" db="UniProtKB">
        <authorList>
            <consortium name="WormBaseParasite"/>
        </authorList>
    </citation>
    <scope>IDENTIFICATION</scope>
</reference>
<dbReference type="InterPro" id="IPR008972">
    <property type="entry name" value="Cupredoxin"/>
</dbReference>
<evidence type="ECO:0000313" key="5">
    <source>
        <dbReference type="WBParaSite" id="TREG1_46240.1"/>
    </source>
</evidence>
<evidence type="ECO:0000259" key="3">
    <source>
        <dbReference type="Pfam" id="PF00812"/>
    </source>
</evidence>
<dbReference type="AlphaFoldDB" id="A0AA85JWL3"/>
<dbReference type="Pfam" id="PF00812">
    <property type="entry name" value="Ephrin"/>
    <property type="match status" value="1"/>
</dbReference>
<accession>A0AA85JWL3</accession>
<protein>
    <recommendedName>
        <fullName evidence="3">Ephrin RBD domain-containing protein</fullName>
    </recommendedName>
</protein>
<evidence type="ECO:0000313" key="4">
    <source>
        <dbReference type="Proteomes" id="UP000050795"/>
    </source>
</evidence>
<evidence type="ECO:0000256" key="1">
    <source>
        <dbReference type="SAM" id="Phobius"/>
    </source>
</evidence>
<dbReference type="WBParaSite" id="TREG1_46240.1">
    <property type="protein sequence ID" value="TREG1_46240.1"/>
    <property type="gene ID" value="TREG1_46240"/>
</dbReference>
<feature type="chain" id="PRO_5041687818" description="Ephrin RBD domain-containing protein" evidence="2">
    <location>
        <begin position="21"/>
        <end position="392"/>
    </location>
</feature>
<evidence type="ECO:0000256" key="2">
    <source>
        <dbReference type="SAM" id="SignalP"/>
    </source>
</evidence>
<keyword evidence="1" id="KW-1133">Transmembrane helix</keyword>
<keyword evidence="2" id="KW-0732">Signal</keyword>
<sequence>MLKACIVDITFLTFHTFVWATLQDHLILWDASNWRFQRNQNEMYVNEGDNLIFICPTNRTFSQNLFWTSDSRVQLECEETTPIKVVKLLDCFGDDSASEFVLKVSRFPEIVSLPSFQHNIPVHFVAQSVVCQKNNFRLSVKLAAENMATNPNVTSPVSIAPAEKSQSTSHSKKFSTTLDKNKLTRYPMNISSNTDIDHEVVSVKNPRWLEYRFLLLSGILAFSTLIGMQIVLCSFWLPNSVTNRILNCLRKCKQIPKTTTYTNQIITDKNKEDARSANSNYEMYALKGVDNSRTKRECLLWNPSNKSLEFSNINKTFVQACSTSNCFSIPYYQTYNCVIAYKYQQSNLNAQNFHYDKSLLANTSSNRTSSGKSFSTNNSIVLFNCPNDVTIL</sequence>
<organism evidence="4 5">
    <name type="scientific">Trichobilharzia regenti</name>
    <name type="common">Nasal bird schistosome</name>
    <dbReference type="NCBI Taxonomy" id="157069"/>
    <lineage>
        <taxon>Eukaryota</taxon>
        <taxon>Metazoa</taxon>
        <taxon>Spiralia</taxon>
        <taxon>Lophotrochozoa</taxon>
        <taxon>Platyhelminthes</taxon>
        <taxon>Trematoda</taxon>
        <taxon>Digenea</taxon>
        <taxon>Strigeidida</taxon>
        <taxon>Schistosomatoidea</taxon>
        <taxon>Schistosomatidae</taxon>
        <taxon>Trichobilharzia</taxon>
    </lineage>
</organism>
<feature type="domain" description="Ephrin RBD" evidence="3">
    <location>
        <begin position="23"/>
        <end position="141"/>
    </location>
</feature>
<feature type="transmembrane region" description="Helical" evidence="1">
    <location>
        <begin position="213"/>
        <end position="237"/>
    </location>
</feature>
<reference evidence="4" key="1">
    <citation type="submission" date="2022-06" db="EMBL/GenBank/DDBJ databases">
        <authorList>
            <person name="Berger JAMES D."/>
            <person name="Berger JAMES D."/>
        </authorList>
    </citation>
    <scope>NUCLEOTIDE SEQUENCE [LARGE SCALE GENOMIC DNA]</scope>
</reference>
<name>A0AA85JWL3_TRIRE</name>
<keyword evidence="1" id="KW-0812">Transmembrane</keyword>
<dbReference type="InterPro" id="IPR001799">
    <property type="entry name" value="Ephrin_RBD"/>
</dbReference>
<proteinExistence type="predicted"/>
<dbReference type="Proteomes" id="UP000050795">
    <property type="component" value="Unassembled WGS sequence"/>
</dbReference>
<feature type="signal peptide" evidence="2">
    <location>
        <begin position="1"/>
        <end position="20"/>
    </location>
</feature>
<keyword evidence="1" id="KW-0472">Membrane</keyword>
<keyword evidence="4" id="KW-1185">Reference proteome</keyword>